<feature type="region of interest" description="Disordered" evidence="1">
    <location>
        <begin position="52"/>
        <end position="78"/>
    </location>
</feature>
<proteinExistence type="predicted"/>
<evidence type="ECO:0000313" key="2">
    <source>
        <dbReference type="EMBL" id="KAK0524690.1"/>
    </source>
</evidence>
<feature type="region of interest" description="Disordered" evidence="1">
    <location>
        <begin position="124"/>
        <end position="147"/>
    </location>
</feature>
<dbReference type="AlphaFoldDB" id="A0AAN6G6S7"/>
<evidence type="ECO:0000313" key="3">
    <source>
        <dbReference type="Proteomes" id="UP001176521"/>
    </source>
</evidence>
<gene>
    <name evidence="2" type="ORF">OC842_005750</name>
</gene>
<feature type="compositionally biased region" description="Low complexity" evidence="1">
    <location>
        <begin position="61"/>
        <end position="77"/>
    </location>
</feature>
<accession>A0AAN6G6S7</accession>
<protein>
    <submittedName>
        <fullName evidence="2">Uncharacterized protein</fullName>
    </submittedName>
</protein>
<feature type="region of interest" description="Disordered" evidence="1">
    <location>
        <begin position="99"/>
        <end position="118"/>
    </location>
</feature>
<organism evidence="2 3">
    <name type="scientific">Tilletia horrida</name>
    <dbReference type="NCBI Taxonomy" id="155126"/>
    <lineage>
        <taxon>Eukaryota</taxon>
        <taxon>Fungi</taxon>
        <taxon>Dikarya</taxon>
        <taxon>Basidiomycota</taxon>
        <taxon>Ustilaginomycotina</taxon>
        <taxon>Exobasidiomycetes</taxon>
        <taxon>Tilletiales</taxon>
        <taxon>Tilletiaceae</taxon>
        <taxon>Tilletia</taxon>
    </lineage>
</organism>
<dbReference type="EMBL" id="JAPDMQ010000438">
    <property type="protein sequence ID" value="KAK0524690.1"/>
    <property type="molecule type" value="Genomic_DNA"/>
</dbReference>
<sequence>MHSSLSANGDDSSAALNALRAYQAHVSRWPADFRLPQRNAIYKTHLASLKRTARQGKYVEPTPSSSSTSSTTTSLPPWREKTYNHLSILPAASRFQLHGFTPDSAAKPNGGGLLTLSGLEANSPSIKARTVSTRRPNPRAAGTGVGE</sequence>
<dbReference type="Proteomes" id="UP001176521">
    <property type="component" value="Unassembled WGS sequence"/>
</dbReference>
<feature type="compositionally biased region" description="Polar residues" evidence="1">
    <location>
        <begin position="124"/>
        <end position="135"/>
    </location>
</feature>
<keyword evidence="3" id="KW-1185">Reference proteome</keyword>
<name>A0AAN6G6S7_9BASI</name>
<comment type="caution">
    <text evidence="2">The sequence shown here is derived from an EMBL/GenBank/DDBJ whole genome shotgun (WGS) entry which is preliminary data.</text>
</comment>
<reference evidence="2" key="1">
    <citation type="journal article" date="2023" name="PhytoFront">
        <title>Draft Genome Resources of Seven Strains of Tilletia horrida, Causal Agent of Kernel Smut of Rice.</title>
        <authorList>
            <person name="Khanal S."/>
            <person name="Antony Babu S."/>
            <person name="Zhou X.G."/>
        </authorList>
    </citation>
    <scope>NUCLEOTIDE SEQUENCE</scope>
    <source>
        <strain evidence="2">TX3</strain>
    </source>
</reference>
<evidence type="ECO:0000256" key="1">
    <source>
        <dbReference type="SAM" id="MobiDB-lite"/>
    </source>
</evidence>